<dbReference type="SMART" id="SM00367">
    <property type="entry name" value="LRR_CC"/>
    <property type="match status" value="12"/>
</dbReference>
<feature type="compositionally biased region" description="Acidic residues" evidence="4">
    <location>
        <begin position="814"/>
        <end position="827"/>
    </location>
</feature>
<feature type="compositionally biased region" description="Basic and acidic residues" evidence="4">
    <location>
        <begin position="836"/>
        <end position="846"/>
    </location>
</feature>
<dbReference type="GO" id="GO:0031146">
    <property type="term" value="P:SCF-dependent proteasomal ubiquitin-dependent protein catabolic process"/>
    <property type="evidence" value="ECO:0007669"/>
    <property type="project" value="TreeGrafter"/>
</dbReference>
<dbReference type="InterPro" id="IPR001810">
    <property type="entry name" value="F-box_dom"/>
</dbReference>
<feature type="domain" description="F-box/LRR-repeat protein 15-like leucin rich repeat" evidence="6">
    <location>
        <begin position="221"/>
        <end position="468"/>
    </location>
</feature>
<evidence type="ECO:0000313" key="8">
    <source>
        <dbReference type="Proteomes" id="UP000019373"/>
    </source>
</evidence>
<gene>
    <name evidence="7" type="ORF">EPUS_04980</name>
</gene>
<keyword evidence="3" id="KW-0833">Ubl conjugation pathway</keyword>
<dbReference type="eggNOG" id="KOG1947">
    <property type="taxonomic scope" value="Eukaryota"/>
</dbReference>
<dbReference type="InterPro" id="IPR057207">
    <property type="entry name" value="FBXL15_LRR"/>
</dbReference>
<dbReference type="InterPro" id="IPR032675">
    <property type="entry name" value="LRR_dom_sf"/>
</dbReference>
<dbReference type="GO" id="GO:0019005">
    <property type="term" value="C:SCF ubiquitin ligase complex"/>
    <property type="evidence" value="ECO:0007669"/>
    <property type="project" value="TreeGrafter"/>
</dbReference>
<dbReference type="PANTHER" id="PTHR13318">
    <property type="entry name" value="PARTNER OF PAIRED, ISOFORM B-RELATED"/>
    <property type="match status" value="1"/>
</dbReference>
<feature type="domain" description="F-box" evidence="5">
    <location>
        <begin position="91"/>
        <end position="134"/>
    </location>
</feature>
<keyword evidence="8" id="KW-1185">Reference proteome</keyword>
<evidence type="ECO:0000256" key="1">
    <source>
        <dbReference type="ARBA" id="ARBA00022614"/>
    </source>
</evidence>
<dbReference type="SUPFAM" id="SSF52047">
    <property type="entry name" value="RNI-like"/>
    <property type="match status" value="1"/>
</dbReference>
<dbReference type="Gene3D" id="3.80.10.10">
    <property type="entry name" value="Ribonuclease Inhibitor"/>
    <property type="match status" value="3"/>
</dbReference>
<evidence type="ECO:0000256" key="3">
    <source>
        <dbReference type="ARBA" id="ARBA00022786"/>
    </source>
</evidence>
<dbReference type="OMA" id="ERHTTIC"/>
<evidence type="ECO:0000256" key="4">
    <source>
        <dbReference type="SAM" id="MobiDB-lite"/>
    </source>
</evidence>
<feature type="compositionally biased region" description="Polar residues" evidence="4">
    <location>
        <begin position="714"/>
        <end position="724"/>
    </location>
</feature>
<dbReference type="AlphaFoldDB" id="U1G432"/>
<dbReference type="Proteomes" id="UP000019373">
    <property type="component" value="Unassembled WGS sequence"/>
</dbReference>
<dbReference type="RefSeq" id="XP_007802289.1">
    <property type="nucleotide sequence ID" value="XM_007804098.1"/>
</dbReference>
<dbReference type="OrthoDB" id="10257471at2759"/>
<dbReference type="GeneID" id="19239933"/>
<dbReference type="Pfam" id="PF12937">
    <property type="entry name" value="F-box-like"/>
    <property type="match status" value="1"/>
</dbReference>
<proteinExistence type="predicted"/>
<dbReference type="InterPro" id="IPR036047">
    <property type="entry name" value="F-box-like_dom_sf"/>
</dbReference>
<dbReference type="HOGENOM" id="CLU_336800_0_0_1"/>
<feature type="compositionally biased region" description="Acidic residues" evidence="4">
    <location>
        <begin position="640"/>
        <end position="650"/>
    </location>
</feature>
<feature type="region of interest" description="Disordered" evidence="4">
    <location>
        <begin position="693"/>
        <end position="755"/>
    </location>
</feature>
<dbReference type="InterPro" id="IPR006553">
    <property type="entry name" value="Leu-rich_rpt_Cys-con_subtyp"/>
</dbReference>
<feature type="compositionally biased region" description="Low complexity" evidence="4">
    <location>
        <begin position="788"/>
        <end position="797"/>
    </location>
</feature>
<feature type="compositionally biased region" description="Low complexity" evidence="4">
    <location>
        <begin position="31"/>
        <end position="47"/>
    </location>
</feature>
<evidence type="ECO:0000259" key="6">
    <source>
        <dbReference type="Pfam" id="PF25372"/>
    </source>
</evidence>
<keyword evidence="1" id="KW-0433">Leucine-rich repeat</keyword>
<accession>U1G432</accession>
<evidence type="ECO:0000256" key="2">
    <source>
        <dbReference type="ARBA" id="ARBA00022737"/>
    </source>
</evidence>
<reference evidence="8" key="1">
    <citation type="journal article" date="2014" name="BMC Genomics">
        <title>Genome characteristics reveal the impact of lichenization on lichen-forming fungus Endocarpon pusillum Hedwig (Verrucariales, Ascomycota).</title>
        <authorList>
            <person name="Wang Y.-Y."/>
            <person name="Liu B."/>
            <person name="Zhang X.-Y."/>
            <person name="Zhou Q.-M."/>
            <person name="Zhang T."/>
            <person name="Li H."/>
            <person name="Yu Y.-F."/>
            <person name="Zhang X.-L."/>
            <person name="Hao X.-Y."/>
            <person name="Wang M."/>
            <person name="Wang L."/>
            <person name="Wei J.-C."/>
        </authorList>
    </citation>
    <scope>NUCLEOTIDE SEQUENCE [LARGE SCALE GENOMIC DNA]</scope>
    <source>
        <strain evidence="8">Z07020 / HMAS-L-300199</strain>
    </source>
</reference>
<dbReference type="EMBL" id="KE721116">
    <property type="protein sequence ID" value="ERF72062.1"/>
    <property type="molecule type" value="Genomic_DNA"/>
</dbReference>
<evidence type="ECO:0000313" key="7">
    <source>
        <dbReference type="EMBL" id="ERF72062.1"/>
    </source>
</evidence>
<protein>
    <submittedName>
        <fullName evidence="7">Uncharacterized protein</fullName>
    </submittedName>
</protein>
<dbReference type="FunFam" id="3.80.10.10:FF:000251">
    <property type="entry name" value="Ubiquitin ligase complex F-box protein GRR1"/>
    <property type="match status" value="1"/>
</dbReference>
<keyword evidence="2" id="KW-0677">Repeat</keyword>
<feature type="compositionally biased region" description="Low complexity" evidence="4">
    <location>
        <begin position="697"/>
        <end position="708"/>
    </location>
</feature>
<feature type="region of interest" description="Disordered" evidence="4">
    <location>
        <begin position="566"/>
        <end position="651"/>
    </location>
</feature>
<feature type="compositionally biased region" description="Basic and acidic residues" evidence="4">
    <location>
        <begin position="566"/>
        <end position="578"/>
    </location>
</feature>
<organism evidence="7 8">
    <name type="scientific">Endocarpon pusillum (strain Z07020 / HMAS-L-300199)</name>
    <name type="common">Lichen-forming fungus</name>
    <dbReference type="NCBI Taxonomy" id="1263415"/>
    <lineage>
        <taxon>Eukaryota</taxon>
        <taxon>Fungi</taxon>
        <taxon>Dikarya</taxon>
        <taxon>Ascomycota</taxon>
        <taxon>Pezizomycotina</taxon>
        <taxon>Eurotiomycetes</taxon>
        <taxon>Chaetothyriomycetidae</taxon>
        <taxon>Verrucariales</taxon>
        <taxon>Verrucariaceae</taxon>
        <taxon>Endocarpon</taxon>
    </lineage>
</organism>
<dbReference type="SUPFAM" id="SSF81383">
    <property type="entry name" value="F-box domain"/>
    <property type="match status" value="1"/>
</dbReference>
<sequence>MARPCESGSSFLRNRRHTSPTTSRPQPPPRVSSQAPSESDDSASSPERIVDDDTDFFMAQANDSQSSIGVTNLREMSMSIDLEQQHKLSPISRLPPELLIAIFAKLSSTADLRSCMLVSYNWAIHCVGVLWHRPQCNVWKNVINVTASLSKNPLFPYHEMVRRLNLATLHDKVNDGTIQPFMQCKRIERLTLTNCSKLTDSGVSGLVEGNKHLQALDVTDIRSLTDHTLLTVAGHCPRLQGLNLTNCSKITDDSLVGVAEKCRQIKRLKLNNLPLITDESIIAFAEHCSSILEIDLHSCSLITSESVTALLSYLYHLRELRLAHCTGISDNAFLDLLPKLTFDSLRILDLTGCEDVRDDAICRIIPATPKLRNLVLAKCRHITDRAVAAICRLGKNLHYIHLGHCINLTDNAVIALVKACNRIRYIDLACCNRLTDQSVQHLAQLPKLRRIGLVKCQQLTDESILALARGAMAGGPPHPRPGCLERVHLSYCVSLTLQGIHELLQYCPRLTHLSLTGVQAFLREDLTRFCRDAPPEFTHPQRDVFCVFSGEGVSRLRDYLKRLAEDQEREGRVTRERPGIYSEAEADSSRETLSDDGTIDAVEEALERRPATRPTLRPRSTGYRSYAEVVSGSGSNSPGFEDEGADDDEGVPLSQVRYTRLSELFRRPGGPGSLAEHDGAPQLRGYLDRHVRREASRSVSEGQGSSSRPRFTHSEAQSGRSRFVQSEVPAFDDYFPTTAEPQNRRPLPPRPHWPPQAHTAQFFDGDQEISASDWGEFTTPQAARIAMGATGSGSASGRHGVRSREDPTTSAVYDDTDEDDDDDDDGETTIRRSARVQREMDGEMES</sequence>
<name>U1G432_ENDPU</name>
<feature type="compositionally biased region" description="Low complexity" evidence="4">
    <location>
        <begin position="612"/>
        <end position="621"/>
    </location>
</feature>
<dbReference type="Pfam" id="PF25372">
    <property type="entry name" value="DUF7885"/>
    <property type="match status" value="1"/>
</dbReference>
<feature type="region of interest" description="Disordered" evidence="4">
    <location>
        <begin position="788"/>
        <end position="846"/>
    </location>
</feature>
<feature type="region of interest" description="Disordered" evidence="4">
    <location>
        <begin position="1"/>
        <end position="49"/>
    </location>
</feature>
<evidence type="ECO:0000259" key="5">
    <source>
        <dbReference type="Pfam" id="PF12937"/>
    </source>
</evidence>